<dbReference type="InterPro" id="IPR057311">
    <property type="entry name" value="GrebAB-C-like"/>
</dbReference>
<dbReference type="RefSeq" id="WP_150089610.1">
    <property type="nucleotide sequence ID" value="NZ_VWXX01000001.1"/>
</dbReference>
<name>A0A5M8FVS3_9GAMM</name>
<feature type="coiled-coil region" evidence="1">
    <location>
        <begin position="7"/>
        <end position="34"/>
    </location>
</feature>
<dbReference type="Pfam" id="PF24407">
    <property type="entry name" value="HTH_upst_double_PIN"/>
    <property type="match status" value="1"/>
</dbReference>
<sequence length="2067" mass="227600">MSSPVQRFELREQIEECRAKLAELDEEDRRQEGAGTGLDLSKLAAVADHLLDPVSGLETLLEAAREKGLLVLTVPIGATGATGPLMTAAANATPLPDVDLVDAVSEQIAKDLARIRERYLSGDRADAIAELDALVAHRAWAHLAPSLRGRLLRTAALYRLDFGHDQTAAEALAERAAAEDPDGDGQVLAAHLALRRRDTKAALELLEVPRSPQAQHLEAAILIEDGDAEAALGILATLIASPEGSASDAAIPADARDTAGNTAETWRLRALAQLQLKRLPDAIEAIDAARALAPKWVAVLSAAAVVDFWRVCTPAALALTEQPLWPMPFPRALVRAGATTRLGEIERTFATVADAMPADSDAQRHWLTWRLLALLAAGDRREEATYLARRLIGEDGPLHTWPLLWARFYDLDIDQVRLEERLGSISAEDPNYIPLTGLYLELQLEEGEAEAVLADLEGITPTVEGLGHAEITRQWRVLALTAAGRLGDAEAVADAIADERLRLRMRLHVARSLEAQMPGSHKAAAAALLSADPGLDVLAEACDAYAKAGDWTFVAEHADALLEAIPTPGSLRLLVIATFNRCEYRRCISVLDEHREVYPDGRLPDDLALLRVRCQRELGESSQAVHDAQALFDEAQTAEHLVELLNAQLAAANRPGMLDALRRLVFIEPADGHLLLQGARIAAQLDRDLAIALWRRAVALEQGDALFVFQAATLGEGLGLGPDETGPWFRRIAELGASGDGAVQTLHISEMPRFVRERREAVDQWVDKLWHGEIPAHALAGGVLGPLPATFHANPQRNRSAPDPLKQPPILIRHGARPLGFPKPALEPRPRLILDLTALVTAQSLDLLDRLEEAFEPLWLHRHWHQILRTDVERLMRPQPRDSAAHAQIAELIRFKGIVLAEPDAAVAADEALTVLVGSLLARGLEWALSSGGHLLTYLPLHAPDIEHWREVELPSPWDGVVLGPRALLEGLLAEGLIDQERHRQGLAAFPPEPQLGSPRKLPALDSVLLTDTILLRQFAELGLLTALSHRFRLQVPAGDWERNTREEEDERLRLQLAEWTIALIDRVSAGLQAGLYRLLPAHGPEPDGTIPRHSGLDDLLSYPGEPGDRLWVDDRFVNGFPSTGRTLIIGVVEVLDLLRKQGAIDRAERFDLLHRLRASNYRFIPLDADEILHWLRQSHSEFGRLVVPEKLEGLARYWAACLYQGDALQWNGNDRHGEGELPFFISSQSAVATVLCRIWSDDRLNLTRRQQRADWVLGNLYVGVGDIPHIGPNPNPERDMSLVGTDLAGFCLGAFQVMSERIRRDRKVVDRDRGPLKRAREHALGIAADYLGWVCDRVVAPRLLADPSSAVQTAAVFRSLLLGSFAHDDDELLPSVGSWLLRFLPILPSALRNELHKDQDLMQRLGLEQVNYLEVGNLRFRARNFWPAVQEALRGATLILQDNDQGEPFSLRLISGEDTPVPVLALADRSGRLVGRHHFQFSELLLDDRGERLKALHTNPHWWDGDPRGAQGVERDLSAIDSAALRVREIRRIMDRSADAHYVGLEESMQRELRRERSVTLDHCFPPPLPAVLTYIRCTDAGADGESPAGQCWEALVRSIPDERGLVESLCRIALLPCPLPEGLRVFIAALDTEPLRELLRQSAVALSDPIGRLHLIDLLLAATGTLPEAMDLAQEQIGYLATPRFADEIELTLALVDLAYRAFGVEAEETGVEPRRQLLAAWVHAGRAAGILLRRGAIPERLANALRQWAPFPYRDLYSGGRETTGDLAWPWHVHVSDLIFTGLGGTLSRYPALAARLDLSALQERLARLDAGSPESEQDIFLLRDTGLLGDTLGCLWGGDRSVNLAPLTGPEKASRFAPGNFAGLIDGWLDGLAVEPHRAEHWQSLYVTVLDGTLPSPTAERLDEILSRSDIDALIDSDNFLLIPLMDLAVRYGSDHECVVARIYRWAEGVDSGDQPTPAVREYFGHEATHKFCERLIHWLHGLAARHPEDPDGEFARLLDGLILRSRILAAELRGPLTNIARNLPFSRHRALRRTLLASRARPAPLGGQNAPGGSIQTKGLVS</sequence>
<comment type="caution">
    <text evidence="5">The sequence shown here is derived from an EMBL/GenBank/DDBJ whole genome shotgun (WGS) entry which is preliminary data.</text>
</comment>
<proteinExistence type="predicted"/>
<feature type="domain" description="HTH" evidence="4">
    <location>
        <begin position="748"/>
        <end position="817"/>
    </location>
</feature>
<feature type="region of interest" description="Disordered" evidence="2">
    <location>
        <begin position="2047"/>
        <end position="2067"/>
    </location>
</feature>
<protein>
    <submittedName>
        <fullName evidence="5">Uncharacterized protein</fullName>
    </submittedName>
</protein>
<gene>
    <name evidence="5" type="ORF">F2Q65_01360</name>
</gene>
<evidence type="ECO:0000313" key="5">
    <source>
        <dbReference type="EMBL" id="KAA6187907.1"/>
    </source>
</evidence>
<organism evidence="5 6">
    <name type="scientific">Thiohalocapsa marina</name>
    <dbReference type="NCBI Taxonomy" id="424902"/>
    <lineage>
        <taxon>Bacteria</taxon>
        <taxon>Pseudomonadati</taxon>
        <taxon>Pseudomonadota</taxon>
        <taxon>Gammaproteobacteria</taxon>
        <taxon>Chromatiales</taxon>
        <taxon>Chromatiaceae</taxon>
        <taxon>Thiohalocapsa</taxon>
    </lineage>
</organism>
<feature type="domain" description="GreAB-C-like" evidence="3">
    <location>
        <begin position="1415"/>
        <end position="1464"/>
    </location>
</feature>
<dbReference type="EMBL" id="VWXX01000001">
    <property type="protein sequence ID" value="KAA6187907.1"/>
    <property type="molecule type" value="Genomic_DNA"/>
</dbReference>
<keyword evidence="6" id="KW-1185">Reference proteome</keyword>
<evidence type="ECO:0000256" key="2">
    <source>
        <dbReference type="SAM" id="MobiDB-lite"/>
    </source>
</evidence>
<dbReference type="Proteomes" id="UP000322981">
    <property type="component" value="Unassembled WGS sequence"/>
</dbReference>
<dbReference type="OrthoDB" id="580777at2"/>
<evidence type="ECO:0000256" key="1">
    <source>
        <dbReference type="SAM" id="Coils"/>
    </source>
</evidence>
<evidence type="ECO:0000259" key="4">
    <source>
        <dbReference type="Pfam" id="PF24407"/>
    </source>
</evidence>
<keyword evidence="1" id="KW-0175">Coiled coil</keyword>
<accession>A0A5M8FVS3</accession>
<dbReference type="Pfam" id="PF24388">
    <property type="entry name" value="Permuted_GreAB-C"/>
    <property type="match status" value="1"/>
</dbReference>
<dbReference type="SUPFAM" id="SSF48452">
    <property type="entry name" value="TPR-like"/>
    <property type="match status" value="1"/>
</dbReference>
<dbReference type="Gene3D" id="1.25.40.10">
    <property type="entry name" value="Tetratricopeptide repeat domain"/>
    <property type="match status" value="2"/>
</dbReference>
<evidence type="ECO:0000259" key="3">
    <source>
        <dbReference type="Pfam" id="PF24388"/>
    </source>
</evidence>
<evidence type="ECO:0000313" key="6">
    <source>
        <dbReference type="Proteomes" id="UP000322981"/>
    </source>
</evidence>
<reference evidence="5 6" key="1">
    <citation type="submission" date="2019-09" db="EMBL/GenBank/DDBJ databases">
        <title>Whole-genome sequence of the purple sulfur bacterium Thiohalocapsa marina DSM 19078.</title>
        <authorList>
            <person name="Kyndt J.A."/>
            <person name="Meyer T.E."/>
        </authorList>
    </citation>
    <scope>NUCLEOTIDE SEQUENCE [LARGE SCALE GENOMIC DNA]</scope>
    <source>
        <strain evidence="5 6">DSM 19078</strain>
    </source>
</reference>
<dbReference type="InterPro" id="IPR011990">
    <property type="entry name" value="TPR-like_helical_dom_sf"/>
</dbReference>
<dbReference type="InterPro" id="IPR056620">
    <property type="entry name" value="HTH_next_PIN-TPR-GreABC"/>
</dbReference>